<reference evidence="1" key="1">
    <citation type="journal article" date="2022" name="bioRxiv">
        <title>Sequencing and chromosome-scale assembly of the giantPleurodeles waltlgenome.</title>
        <authorList>
            <person name="Brown T."/>
            <person name="Elewa A."/>
            <person name="Iarovenko S."/>
            <person name="Subramanian E."/>
            <person name="Araus A.J."/>
            <person name="Petzold A."/>
            <person name="Susuki M."/>
            <person name="Suzuki K.-i.T."/>
            <person name="Hayashi T."/>
            <person name="Toyoda A."/>
            <person name="Oliveira C."/>
            <person name="Osipova E."/>
            <person name="Leigh N.D."/>
            <person name="Simon A."/>
            <person name="Yun M.H."/>
        </authorList>
    </citation>
    <scope>NUCLEOTIDE SEQUENCE</scope>
    <source>
        <strain evidence="1">20211129_DDA</strain>
        <tissue evidence="1">Liver</tissue>
    </source>
</reference>
<comment type="caution">
    <text evidence="1">The sequence shown here is derived from an EMBL/GenBank/DDBJ whole genome shotgun (WGS) entry which is preliminary data.</text>
</comment>
<accession>A0AAV7TPN5</accession>
<protein>
    <recommendedName>
        <fullName evidence="3">Reverse transcriptase domain-containing protein</fullName>
    </recommendedName>
</protein>
<dbReference type="PANTHER" id="PTHR21301">
    <property type="entry name" value="REVERSE TRANSCRIPTASE"/>
    <property type="match status" value="1"/>
</dbReference>
<proteinExistence type="predicted"/>
<sequence>MARNTMILDILKFCLENNYFLYDGHFYLQLQWTAMGEKFAPPYACILMEAVENSWLWTDRSEHFTQHIIFWGRYIDDFLLIWQEISEEEYEEHRKEVGNLTQRIEEANWGEITTKNYAILNSVIDRYE</sequence>
<dbReference type="PANTHER" id="PTHR21301:SF12">
    <property type="match status" value="1"/>
</dbReference>
<evidence type="ECO:0000313" key="1">
    <source>
        <dbReference type="EMBL" id="KAJ1178154.1"/>
    </source>
</evidence>
<organism evidence="1 2">
    <name type="scientific">Pleurodeles waltl</name>
    <name type="common">Iberian ribbed newt</name>
    <dbReference type="NCBI Taxonomy" id="8319"/>
    <lineage>
        <taxon>Eukaryota</taxon>
        <taxon>Metazoa</taxon>
        <taxon>Chordata</taxon>
        <taxon>Craniata</taxon>
        <taxon>Vertebrata</taxon>
        <taxon>Euteleostomi</taxon>
        <taxon>Amphibia</taxon>
        <taxon>Batrachia</taxon>
        <taxon>Caudata</taxon>
        <taxon>Salamandroidea</taxon>
        <taxon>Salamandridae</taxon>
        <taxon>Pleurodelinae</taxon>
        <taxon>Pleurodeles</taxon>
    </lineage>
</organism>
<gene>
    <name evidence="1" type="ORF">NDU88_003401</name>
</gene>
<dbReference type="Proteomes" id="UP001066276">
    <property type="component" value="Chromosome 3_2"/>
</dbReference>
<evidence type="ECO:0000313" key="2">
    <source>
        <dbReference type="Proteomes" id="UP001066276"/>
    </source>
</evidence>
<evidence type="ECO:0008006" key="3">
    <source>
        <dbReference type="Google" id="ProtNLM"/>
    </source>
</evidence>
<keyword evidence="2" id="KW-1185">Reference proteome</keyword>
<dbReference type="EMBL" id="JANPWB010000006">
    <property type="protein sequence ID" value="KAJ1178154.1"/>
    <property type="molecule type" value="Genomic_DNA"/>
</dbReference>
<dbReference type="AlphaFoldDB" id="A0AAV7TPN5"/>
<name>A0AAV7TPN5_PLEWA</name>